<dbReference type="Pfam" id="PF00005">
    <property type="entry name" value="ABC_tran"/>
    <property type="match status" value="1"/>
</dbReference>
<sequence length="256" mass="26575">MNTLELSGIAVRFGGNEVLKGVDLAIGPGFTGLIGPNGAGKTTVFNVVTGYVRPVEGTVRIAGEPVPSGRPAVVARRGVRRTFQTPRLVAELTVEANVLAGLDAEVARGGGLADFLGVSRAARAARERVRELLDAFGLADRAAEPVGNLPLGSQKIVEVARALAPRPRIVLLDEPAAGLSAADVDRMVAPLAEIGARDELSILIIEHDLELVSRLCPRVAALHFGRILADGTPAEVVAHPDVVKAYLGAGVATVDT</sequence>
<dbReference type="EMBL" id="JAPNNL010000021">
    <property type="protein sequence ID" value="MDA0633437.1"/>
    <property type="molecule type" value="Genomic_DNA"/>
</dbReference>
<evidence type="ECO:0000259" key="4">
    <source>
        <dbReference type="PROSITE" id="PS50893"/>
    </source>
</evidence>
<accession>A0ABT4S8E4</accession>
<dbReference type="Proteomes" id="UP001144036">
    <property type="component" value="Unassembled WGS sequence"/>
</dbReference>
<dbReference type="InterPro" id="IPR032823">
    <property type="entry name" value="BCA_ABC_TP_C"/>
</dbReference>
<keyword evidence="3 5" id="KW-0067">ATP-binding</keyword>
<dbReference type="PANTHER" id="PTHR45772:SF7">
    <property type="entry name" value="AMINO ACID ABC TRANSPORTER ATP-BINDING PROTEIN"/>
    <property type="match status" value="1"/>
</dbReference>
<organism evidence="5 6">
    <name type="scientific">Nonomuraea corallina</name>
    <dbReference type="NCBI Taxonomy" id="2989783"/>
    <lineage>
        <taxon>Bacteria</taxon>
        <taxon>Bacillati</taxon>
        <taxon>Actinomycetota</taxon>
        <taxon>Actinomycetes</taxon>
        <taxon>Streptosporangiales</taxon>
        <taxon>Streptosporangiaceae</taxon>
        <taxon>Nonomuraea</taxon>
    </lineage>
</organism>
<evidence type="ECO:0000313" key="6">
    <source>
        <dbReference type="Proteomes" id="UP001144036"/>
    </source>
</evidence>
<dbReference type="GO" id="GO:0005524">
    <property type="term" value="F:ATP binding"/>
    <property type="evidence" value="ECO:0007669"/>
    <property type="project" value="UniProtKB-KW"/>
</dbReference>
<dbReference type="InterPro" id="IPR027417">
    <property type="entry name" value="P-loop_NTPase"/>
</dbReference>
<comment type="caution">
    <text evidence="5">The sequence shown here is derived from an EMBL/GenBank/DDBJ whole genome shotgun (WGS) entry which is preliminary data.</text>
</comment>
<dbReference type="PROSITE" id="PS50893">
    <property type="entry name" value="ABC_TRANSPORTER_2"/>
    <property type="match status" value="1"/>
</dbReference>
<keyword evidence="2" id="KW-0547">Nucleotide-binding</keyword>
<gene>
    <name evidence="5" type="ORF">OUY22_08400</name>
</gene>
<name>A0ABT4S8E4_9ACTN</name>
<proteinExistence type="predicted"/>
<dbReference type="RefSeq" id="WP_270154243.1">
    <property type="nucleotide sequence ID" value="NZ_JAPNNL010000021.1"/>
</dbReference>
<feature type="domain" description="ABC transporter" evidence="4">
    <location>
        <begin position="4"/>
        <end position="249"/>
    </location>
</feature>
<dbReference type="InterPro" id="IPR051120">
    <property type="entry name" value="ABC_AA/LPS_Transport"/>
</dbReference>
<evidence type="ECO:0000256" key="1">
    <source>
        <dbReference type="ARBA" id="ARBA00022448"/>
    </source>
</evidence>
<evidence type="ECO:0000313" key="5">
    <source>
        <dbReference type="EMBL" id="MDA0633437.1"/>
    </source>
</evidence>
<dbReference type="SUPFAM" id="SSF52540">
    <property type="entry name" value="P-loop containing nucleoside triphosphate hydrolases"/>
    <property type="match status" value="1"/>
</dbReference>
<protein>
    <submittedName>
        <fullName evidence="5">ABC transporter ATP-binding protein</fullName>
    </submittedName>
</protein>
<evidence type="ECO:0000256" key="2">
    <source>
        <dbReference type="ARBA" id="ARBA00022741"/>
    </source>
</evidence>
<dbReference type="InterPro" id="IPR003593">
    <property type="entry name" value="AAA+_ATPase"/>
</dbReference>
<dbReference type="Pfam" id="PF12399">
    <property type="entry name" value="BCA_ABC_TP_C"/>
    <property type="match status" value="1"/>
</dbReference>
<keyword evidence="1" id="KW-0813">Transport</keyword>
<dbReference type="SMART" id="SM00382">
    <property type="entry name" value="AAA"/>
    <property type="match status" value="1"/>
</dbReference>
<keyword evidence="6" id="KW-1185">Reference proteome</keyword>
<evidence type="ECO:0000256" key="3">
    <source>
        <dbReference type="ARBA" id="ARBA00022840"/>
    </source>
</evidence>
<reference evidence="5" key="1">
    <citation type="submission" date="2022-11" db="EMBL/GenBank/DDBJ databases">
        <title>Nonomuraea corallina sp. nov., a new species of the genus Nonomuraea isolated from sea side sediment in Thai sea.</title>
        <authorList>
            <person name="Ngamcharungchit C."/>
            <person name="Matsumoto A."/>
            <person name="Suriyachadkun C."/>
            <person name="Panbangred W."/>
            <person name="Inahashi Y."/>
            <person name="Intra B."/>
        </authorList>
    </citation>
    <scope>NUCLEOTIDE SEQUENCE</scope>
    <source>
        <strain evidence="5">MCN248</strain>
    </source>
</reference>
<dbReference type="InterPro" id="IPR003439">
    <property type="entry name" value="ABC_transporter-like_ATP-bd"/>
</dbReference>
<dbReference type="Gene3D" id="3.40.50.300">
    <property type="entry name" value="P-loop containing nucleotide triphosphate hydrolases"/>
    <property type="match status" value="1"/>
</dbReference>
<dbReference type="PANTHER" id="PTHR45772">
    <property type="entry name" value="CONSERVED COMPONENT OF ABC TRANSPORTER FOR NATURAL AMINO ACIDS-RELATED"/>
    <property type="match status" value="1"/>
</dbReference>